<evidence type="ECO:0000256" key="1">
    <source>
        <dbReference type="ARBA" id="ARBA00009892"/>
    </source>
</evidence>
<dbReference type="InterPro" id="IPR002773">
    <property type="entry name" value="Deoxyhypusine_synthase"/>
</dbReference>
<gene>
    <name evidence="3" type="ORF">AMJ44_12060</name>
</gene>
<dbReference type="PANTHER" id="PTHR11703">
    <property type="entry name" value="DEOXYHYPUSINE SYNTHASE"/>
    <property type="match status" value="1"/>
</dbReference>
<dbReference type="Gene3D" id="3.40.910.10">
    <property type="entry name" value="Deoxyhypusine synthase"/>
    <property type="match status" value="1"/>
</dbReference>
<dbReference type="GO" id="GO:0034038">
    <property type="term" value="F:deoxyhypusine synthase activity"/>
    <property type="evidence" value="ECO:0007669"/>
    <property type="project" value="TreeGrafter"/>
</dbReference>
<comment type="caution">
    <text evidence="3">The sequence shown here is derived from an EMBL/GenBank/DDBJ whole genome shotgun (WGS) entry which is preliminary data.</text>
</comment>
<dbReference type="EMBL" id="LIZX01000160">
    <property type="protein sequence ID" value="KPJ64837.1"/>
    <property type="molecule type" value="Genomic_DNA"/>
</dbReference>
<dbReference type="Pfam" id="PF01916">
    <property type="entry name" value="DS"/>
    <property type="match status" value="1"/>
</dbReference>
<accession>A0A0S7XQQ6</accession>
<evidence type="ECO:0000256" key="2">
    <source>
        <dbReference type="ARBA" id="ARBA00022679"/>
    </source>
</evidence>
<organism evidence="3 4">
    <name type="scientific">candidate division WOR-1 bacterium DG_54_3</name>
    <dbReference type="NCBI Taxonomy" id="1703775"/>
    <lineage>
        <taxon>Bacteria</taxon>
        <taxon>Bacillati</taxon>
        <taxon>Saganbacteria</taxon>
    </lineage>
</organism>
<dbReference type="InterPro" id="IPR029035">
    <property type="entry name" value="DHS-like_NAD/FAD-binding_dom"/>
</dbReference>
<comment type="similarity">
    <text evidence="1">Belongs to the deoxyhypusine synthase family.</text>
</comment>
<dbReference type="AlphaFoldDB" id="A0A0S7XQQ6"/>
<reference evidence="3 4" key="1">
    <citation type="journal article" date="2015" name="Microbiome">
        <title>Genomic resolution of linkages in carbon, nitrogen, and sulfur cycling among widespread estuary sediment bacteria.</title>
        <authorList>
            <person name="Baker B.J."/>
            <person name="Lazar C.S."/>
            <person name="Teske A.P."/>
            <person name="Dick G.J."/>
        </authorList>
    </citation>
    <scope>NUCLEOTIDE SEQUENCE [LARGE SCALE GENOMIC DNA]</scope>
    <source>
        <strain evidence="3">DG_54_3</strain>
    </source>
</reference>
<dbReference type="GO" id="GO:0005737">
    <property type="term" value="C:cytoplasm"/>
    <property type="evidence" value="ECO:0007669"/>
    <property type="project" value="TreeGrafter"/>
</dbReference>
<dbReference type="InterPro" id="IPR036982">
    <property type="entry name" value="Deoxyhypusine_synthase_sf"/>
</dbReference>
<dbReference type="PANTHER" id="PTHR11703:SF2">
    <property type="entry name" value="DEOXYHYPUSINE SYNTHASE-LIKE PROTEIN"/>
    <property type="match status" value="1"/>
</dbReference>
<sequence length="358" mass="40082">MADREKIRKKSDFGDGFTHNLKPLRSLNLSEATDFETMLVQMSKTAFGGRSLGEALEVYTTILKDPDCLIVGTFSGAMTMAKMGLVLCEMIDRNFLDVIISTGALVMHGLVEEVGACHFKYDGDMKDAELYKHGYNRVYDTIEAEKNLVDTGLIIDSIWEDLDSDSPQSSFSLLAKIGEYLSKNEVGRGILKSAFEKKVPVYIPAFTDSELGLDFAIYNRIRQTKGKSPLRFNPLLDLEDYTNRVASAKYTGIFTIGGGVPRNWAQQIGPYLEAIYRRFGEGKKDPTRFKYGIRICPEPMHWGGLSGCTYSEGVSWGKFIPKKEGGLWAEVLCDATIAWPILIKAVIERLDKEGFKRK</sequence>
<keyword evidence="2" id="KW-0808">Transferase</keyword>
<dbReference type="Proteomes" id="UP000051861">
    <property type="component" value="Unassembled WGS sequence"/>
</dbReference>
<dbReference type="SUPFAM" id="SSF52467">
    <property type="entry name" value="DHS-like NAD/FAD-binding domain"/>
    <property type="match status" value="1"/>
</dbReference>
<name>A0A0S7XQQ6_UNCSA</name>
<evidence type="ECO:0000313" key="3">
    <source>
        <dbReference type="EMBL" id="KPJ64837.1"/>
    </source>
</evidence>
<protein>
    <submittedName>
        <fullName evidence="3">Deoxyhypusine synthase</fullName>
    </submittedName>
</protein>
<evidence type="ECO:0000313" key="4">
    <source>
        <dbReference type="Proteomes" id="UP000051861"/>
    </source>
</evidence>
<proteinExistence type="inferred from homology"/>